<proteinExistence type="predicted"/>
<dbReference type="InterPro" id="IPR045436">
    <property type="entry name" value="DUF6507"/>
</dbReference>
<organism evidence="2 3">
    <name type="scientific">Microbacterium mcarthurae</name>
    <dbReference type="NCBI Taxonomy" id="3035918"/>
    <lineage>
        <taxon>Bacteria</taxon>
        <taxon>Bacillati</taxon>
        <taxon>Actinomycetota</taxon>
        <taxon>Actinomycetes</taxon>
        <taxon>Micrococcales</taxon>
        <taxon>Microbacteriaceae</taxon>
        <taxon>Microbacterium</taxon>
    </lineage>
</organism>
<evidence type="ECO:0000256" key="1">
    <source>
        <dbReference type="SAM" id="MobiDB-lite"/>
    </source>
</evidence>
<accession>A0ABW9GEZ3</accession>
<keyword evidence="3" id="KW-1185">Reference proteome</keyword>
<reference evidence="2 3" key="1">
    <citation type="submission" date="2023-03" db="EMBL/GenBank/DDBJ databases">
        <title>MT1 and MT2 Draft Genomes of Novel Species.</title>
        <authorList>
            <person name="Venkateswaran K."/>
        </authorList>
    </citation>
    <scope>NUCLEOTIDE SEQUENCE [LARGE SCALE GENOMIC DNA]</scope>
    <source>
        <strain evidence="2 3">IF8SW-P5</strain>
    </source>
</reference>
<protein>
    <submittedName>
        <fullName evidence="2">Uncharacterized protein</fullName>
    </submittedName>
</protein>
<dbReference type="RefSeq" id="WP_375095479.1">
    <property type="nucleotide sequence ID" value="NZ_JAROCE010000001.1"/>
</dbReference>
<dbReference type="EMBL" id="JAROCE010000001">
    <property type="protein sequence ID" value="MFM2719440.1"/>
    <property type="molecule type" value="Genomic_DNA"/>
</dbReference>
<feature type="region of interest" description="Disordered" evidence="1">
    <location>
        <begin position="95"/>
        <end position="120"/>
    </location>
</feature>
<sequence length="120" mass="12079">MGGQYSIDVAGFVSTTDGVASALESLGQSVSGAVADLDQMVRLVTTEADLASALTGATEERRRTGPGAVQHGGDVVIAAGQVVLAYVQADDEMASTTSGAEASIPLPRTSGTGRREALAR</sequence>
<comment type="caution">
    <text evidence="2">The sequence shown here is derived from an EMBL/GenBank/DDBJ whole genome shotgun (WGS) entry which is preliminary data.</text>
</comment>
<dbReference type="Proteomes" id="UP001630303">
    <property type="component" value="Unassembled WGS sequence"/>
</dbReference>
<name>A0ABW9GEZ3_9MICO</name>
<gene>
    <name evidence="2" type="ORF">P5G46_02880</name>
</gene>
<evidence type="ECO:0000313" key="2">
    <source>
        <dbReference type="EMBL" id="MFM2719440.1"/>
    </source>
</evidence>
<evidence type="ECO:0000313" key="3">
    <source>
        <dbReference type="Proteomes" id="UP001630303"/>
    </source>
</evidence>
<dbReference type="Pfam" id="PF20117">
    <property type="entry name" value="DUF6507"/>
    <property type="match status" value="1"/>
</dbReference>